<dbReference type="STRING" id="629680.SAMN04489751_3676"/>
<organism evidence="1 2">
    <name type="scientific">Brevibacterium sandarakinum</name>
    <dbReference type="NCBI Taxonomy" id="629680"/>
    <lineage>
        <taxon>Bacteria</taxon>
        <taxon>Bacillati</taxon>
        <taxon>Actinomycetota</taxon>
        <taxon>Actinomycetes</taxon>
        <taxon>Micrococcales</taxon>
        <taxon>Brevibacteriaceae</taxon>
        <taxon>Brevibacterium</taxon>
    </lineage>
</organism>
<protein>
    <recommendedName>
        <fullName evidence="3">N-acetyltransferase domain-containing protein</fullName>
    </recommendedName>
</protein>
<dbReference type="RefSeq" id="WP_157691496.1">
    <property type="nucleotide sequence ID" value="NZ_LT629739.1"/>
</dbReference>
<dbReference type="AlphaFoldDB" id="A0A1H1XCX6"/>
<dbReference type="InterPro" id="IPR016181">
    <property type="entry name" value="Acyl_CoA_acyltransferase"/>
</dbReference>
<sequence length="192" mass="21380">MSTGELTVRPLTRGTWADFETVMGARGGARGCWCMHWRLSIDEWMDYKDEGNKAAMRALAERDTPPGVVGYLDAEPMAWCAFGDRSDFPRMQRSTLLKPVDDEPVVSLTCLLIKKEYRSEGLLPAWITAVCDYLAETSRTRTVEAHPVEPPPGRPAGPDTAMTGIASAFTVAGFTEVARPKRDRPVMRYRLP</sequence>
<dbReference type="Gene3D" id="3.40.630.30">
    <property type="match status" value="1"/>
</dbReference>
<accession>A0A1H1XCX6</accession>
<reference evidence="1" key="1">
    <citation type="submission" date="2016-10" db="EMBL/GenBank/DDBJ databases">
        <authorList>
            <person name="Varghese N."/>
            <person name="Submissions S."/>
        </authorList>
    </citation>
    <scope>NUCLEOTIDE SEQUENCE [LARGE SCALE GENOMIC DNA]</scope>
    <source>
        <strain evidence="1">DSM 22082</strain>
    </source>
</reference>
<dbReference type="SUPFAM" id="SSF55729">
    <property type="entry name" value="Acyl-CoA N-acyltransferases (Nat)"/>
    <property type="match status" value="1"/>
</dbReference>
<dbReference type="OrthoDB" id="3239945at2"/>
<name>A0A1H1XCX6_BRESA</name>
<keyword evidence="2" id="KW-1185">Reference proteome</keyword>
<dbReference type="Proteomes" id="UP000199700">
    <property type="component" value="Chromosome"/>
</dbReference>
<evidence type="ECO:0000313" key="2">
    <source>
        <dbReference type="Proteomes" id="UP000199700"/>
    </source>
</evidence>
<evidence type="ECO:0000313" key="1">
    <source>
        <dbReference type="EMBL" id="SDT07137.1"/>
    </source>
</evidence>
<proteinExistence type="predicted"/>
<evidence type="ECO:0008006" key="3">
    <source>
        <dbReference type="Google" id="ProtNLM"/>
    </source>
</evidence>
<gene>
    <name evidence="1" type="ORF">SAMN04489751_3676</name>
</gene>
<dbReference type="EMBL" id="LT629739">
    <property type="protein sequence ID" value="SDT07137.1"/>
    <property type="molecule type" value="Genomic_DNA"/>
</dbReference>